<evidence type="ECO:0000313" key="1">
    <source>
        <dbReference type="EMBL" id="JAI03487.1"/>
    </source>
</evidence>
<protein>
    <submittedName>
        <fullName evidence="1">Uncharacterized protein</fullName>
    </submittedName>
</protein>
<proteinExistence type="predicted"/>
<name>A0A0E9XM27_ANGAN</name>
<sequence>MPKILVTAKISVNYSSDQFHTLQFPFYWRPELGFCSTS</sequence>
<dbReference type="AlphaFoldDB" id="A0A0E9XM27"/>
<organism evidence="1">
    <name type="scientific">Anguilla anguilla</name>
    <name type="common">European freshwater eel</name>
    <name type="synonym">Muraena anguilla</name>
    <dbReference type="NCBI Taxonomy" id="7936"/>
    <lineage>
        <taxon>Eukaryota</taxon>
        <taxon>Metazoa</taxon>
        <taxon>Chordata</taxon>
        <taxon>Craniata</taxon>
        <taxon>Vertebrata</taxon>
        <taxon>Euteleostomi</taxon>
        <taxon>Actinopterygii</taxon>
        <taxon>Neopterygii</taxon>
        <taxon>Teleostei</taxon>
        <taxon>Anguilliformes</taxon>
        <taxon>Anguillidae</taxon>
        <taxon>Anguilla</taxon>
    </lineage>
</organism>
<dbReference type="EMBL" id="GBXM01005091">
    <property type="protein sequence ID" value="JAI03487.1"/>
    <property type="molecule type" value="Transcribed_RNA"/>
</dbReference>
<reference evidence="1" key="2">
    <citation type="journal article" date="2015" name="Fish Shellfish Immunol.">
        <title>Early steps in the European eel (Anguilla anguilla)-Vibrio vulnificus interaction in the gills: Role of the RtxA13 toxin.</title>
        <authorList>
            <person name="Callol A."/>
            <person name="Pajuelo D."/>
            <person name="Ebbesson L."/>
            <person name="Teles M."/>
            <person name="MacKenzie S."/>
            <person name="Amaro C."/>
        </authorList>
    </citation>
    <scope>NUCLEOTIDE SEQUENCE</scope>
</reference>
<accession>A0A0E9XM27</accession>
<reference evidence="1" key="1">
    <citation type="submission" date="2014-11" db="EMBL/GenBank/DDBJ databases">
        <authorList>
            <person name="Amaro Gonzalez C."/>
        </authorList>
    </citation>
    <scope>NUCLEOTIDE SEQUENCE</scope>
</reference>